<dbReference type="OrthoDB" id="1061929at2"/>
<reference evidence="1 2" key="1">
    <citation type="submission" date="2019-03" db="EMBL/GenBank/DDBJ databases">
        <title>Genomic Encyclopedia of Archaeal and Bacterial Type Strains, Phase II (KMG-II): from individual species to whole genera.</title>
        <authorList>
            <person name="Goeker M."/>
        </authorList>
    </citation>
    <scope>NUCLEOTIDE SEQUENCE [LARGE SCALE GENOMIC DNA]</scope>
    <source>
        <strain evidence="1 2">DSM 28353</strain>
    </source>
</reference>
<dbReference type="AlphaFoldDB" id="A0A4R6W4W4"/>
<evidence type="ECO:0000313" key="2">
    <source>
        <dbReference type="Proteomes" id="UP000295292"/>
    </source>
</evidence>
<dbReference type="Proteomes" id="UP000295292">
    <property type="component" value="Unassembled WGS sequence"/>
</dbReference>
<dbReference type="Pfam" id="PF16407">
    <property type="entry name" value="PKD_2"/>
    <property type="match status" value="1"/>
</dbReference>
<protein>
    <submittedName>
        <fullName evidence="1">PKD family protein</fullName>
    </submittedName>
</protein>
<sequence length="515" mass="57660">MKRINIIGALVVLLTFGLMGCDKDTNSNDLAEAEVIKVEGLQSSYSVITDVDVLDIKLDVTSNLPDAQFEYVWAIYPTSAEGALYRLDTIARTKDLNYAVKLAAQEYQLVSIVKNQKTGLAKYTDVPLVVNTEYTRGWYVLKDDGINSDLDQFFTEGSIVPSGKKNENVFSSVNGRPIEGKGLRLTYFSDYRSTVVTETPANTKTLFAGTEKNISAIHINTLKEFRDKNTVFWGANAVNKDMVTFMASSTWYMMNNNHIHGISGPNSGFFGSSSMRDDSNTPHELSPYFLTSGNTTPFLFDNTSSSFVFALNAPAVLSSMTDKADTKLSAKNNNQRMLYMSYQDRLYDGNLYKWFARGWALFEDKTTLKKTLGYLEPRDAQMSITTYPVDVNAKLNNSSKHTLLIESEGFMYFVHNGRDVYSHALTSGNEVLQFSVPGNEEVTFIRHRKYSETNYGYDYVMIGTKVGPNYKVRMFQKQAGNLLSTPVFVLEGKGAVRDVMYISPTVSTSTYPTGY</sequence>
<evidence type="ECO:0000313" key="1">
    <source>
        <dbReference type="EMBL" id="TDQ72264.1"/>
    </source>
</evidence>
<dbReference type="RefSeq" id="WP_133586851.1">
    <property type="nucleotide sequence ID" value="NZ_SNYV01000020.1"/>
</dbReference>
<organism evidence="1 2">
    <name type="scientific">Sphingobacterium yanglingense</name>
    <dbReference type="NCBI Taxonomy" id="1437280"/>
    <lineage>
        <taxon>Bacteria</taxon>
        <taxon>Pseudomonadati</taxon>
        <taxon>Bacteroidota</taxon>
        <taxon>Sphingobacteriia</taxon>
        <taxon>Sphingobacteriales</taxon>
        <taxon>Sphingobacteriaceae</taxon>
        <taxon>Sphingobacterium</taxon>
    </lineage>
</organism>
<name>A0A4R6W4W4_9SPHI</name>
<proteinExistence type="predicted"/>
<comment type="caution">
    <text evidence="1">The sequence shown here is derived from an EMBL/GenBank/DDBJ whole genome shotgun (WGS) entry which is preliminary data.</text>
</comment>
<dbReference type="PROSITE" id="PS51257">
    <property type="entry name" value="PROKAR_LIPOPROTEIN"/>
    <property type="match status" value="1"/>
</dbReference>
<dbReference type="EMBL" id="SNYV01000020">
    <property type="protein sequence ID" value="TDQ72264.1"/>
    <property type="molecule type" value="Genomic_DNA"/>
</dbReference>
<keyword evidence="2" id="KW-1185">Reference proteome</keyword>
<dbReference type="InterPro" id="IPR032183">
    <property type="entry name" value="PKD-like"/>
</dbReference>
<gene>
    <name evidence="1" type="ORF">CLV99_4727</name>
</gene>
<accession>A0A4R6W4W4</accession>